<feature type="signal peptide" evidence="2">
    <location>
        <begin position="1"/>
        <end position="20"/>
    </location>
</feature>
<name>A0A1U7M9H5_TISCR</name>
<feature type="chain" id="PRO_5039715946" evidence="2">
    <location>
        <begin position="21"/>
        <end position="378"/>
    </location>
</feature>
<keyword evidence="1" id="KW-1133">Transmembrane helix</keyword>
<dbReference type="Pfam" id="PF09546">
    <property type="entry name" value="Spore_III_AE"/>
    <property type="match status" value="1"/>
</dbReference>
<proteinExistence type="predicted"/>
<evidence type="ECO:0000256" key="1">
    <source>
        <dbReference type="SAM" id="Phobius"/>
    </source>
</evidence>
<dbReference type="Proteomes" id="UP000186112">
    <property type="component" value="Unassembled WGS sequence"/>
</dbReference>
<reference evidence="3 4" key="1">
    <citation type="submission" date="2016-02" db="EMBL/GenBank/DDBJ databases">
        <title>Genome sequence of Tissierella creatinophila DSM 6911.</title>
        <authorList>
            <person name="Poehlein A."/>
            <person name="Daniel R."/>
        </authorList>
    </citation>
    <scope>NUCLEOTIDE SEQUENCE [LARGE SCALE GENOMIC DNA]</scope>
    <source>
        <strain evidence="3 4">DSM 6911</strain>
    </source>
</reference>
<dbReference type="NCBIfam" id="TIGR02829">
    <property type="entry name" value="spore_III_AE"/>
    <property type="match status" value="1"/>
</dbReference>
<feature type="transmembrane region" description="Helical" evidence="1">
    <location>
        <begin position="296"/>
        <end position="320"/>
    </location>
</feature>
<feature type="transmembrane region" description="Helical" evidence="1">
    <location>
        <begin position="152"/>
        <end position="169"/>
    </location>
</feature>
<dbReference type="EMBL" id="LTDM01000001">
    <property type="protein sequence ID" value="OLS03936.1"/>
    <property type="molecule type" value="Genomic_DNA"/>
</dbReference>
<feature type="transmembrane region" description="Helical" evidence="1">
    <location>
        <begin position="228"/>
        <end position="249"/>
    </location>
</feature>
<dbReference type="InterPro" id="IPR014194">
    <property type="entry name" value="Spore_III_AE"/>
</dbReference>
<evidence type="ECO:0000313" key="4">
    <source>
        <dbReference type="Proteomes" id="UP000186112"/>
    </source>
</evidence>
<accession>A0A1U7M9H5</accession>
<evidence type="ECO:0000313" key="3">
    <source>
        <dbReference type="EMBL" id="OLS03936.1"/>
    </source>
</evidence>
<keyword evidence="1" id="KW-0812">Transmembrane</keyword>
<feature type="transmembrane region" description="Helical" evidence="1">
    <location>
        <begin position="86"/>
        <end position="107"/>
    </location>
</feature>
<comment type="caution">
    <text evidence="3">The sequence shown here is derived from an EMBL/GenBank/DDBJ whole genome shotgun (WGS) entry which is preliminary data.</text>
</comment>
<dbReference type="PRINTS" id="PR00173">
    <property type="entry name" value="EDTRNSPORT"/>
</dbReference>
<feature type="transmembrane region" description="Helical" evidence="1">
    <location>
        <begin position="181"/>
        <end position="208"/>
    </location>
</feature>
<keyword evidence="1" id="KW-0472">Membrane</keyword>
<dbReference type="AlphaFoldDB" id="A0A1U7M9H5"/>
<protein>
    <submittedName>
        <fullName evidence="3">Stage III sporulation protein AE</fullName>
    </submittedName>
</protein>
<sequence>MKKIISVILILLFFSGFVYAEIDDLDLGIDTKEIDRFTNDLVKEKDLNLNFNVKDIVKKIVKGEKIIDSEAIKKNIADIFLKEIKIALGLLSKILIISIISSILNNLQNSFENSSVSELSNIITYIMIAILVITSFNDIIEMAKLSIDKMISFMQVLLPLLLSLLVIGGGPNTKIIFHPMILSTVNIIGIMIKNFIFPLIYFSFIISILSNISERAQFKNLTDVARKVIIFTITGFFTIFIGLLTIYGLSSKIDGISIRTAKFAIDNAVPIVGKFLSDSVDAVIGSIGILKNGIGIMGLMVLGLIILLPMIKMAVILLVYNLTSAIIEPIASKNIVKFFEDVSKSITLILISTMSLGIMFFITITIIVEAGNNLLMLR</sequence>
<feature type="transmembrane region" description="Helical" evidence="1">
    <location>
        <begin position="119"/>
        <end position="140"/>
    </location>
</feature>
<evidence type="ECO:0000256" key="2">
    <source>
        <dbReference type="SAM" id="SignalP"/>
    </source>
</evidence>
<feature type="transmembrane region" description="Helical" evidence="1">
    <location>
        <begin position="346"/>
        <end position="368"/>
    </location>
</feature>
<organism evidence="3 4">
    <name type="scientific">Tissierella creatinophila DSM 6911</name>
    <dbReference type="NCBI Taxonomy" id="1123403"/>
    <lineage>
        <taxon>Bacteria</taxon>
        <taxon>Bacillati</taxon>
        <taxon>Bacillota</taxon>
        <taxon>Tissierellia</taxon>
        <taxon>Tissierellales</taxon>
        <taxon>Tissierellaceae</taxon>
        <taxon>Tissierella</taxon>
    </lineage>
</organism>
<keyword evidence="4" id="KW-1185">Reference proteome</keyword>
<keyword evidence="2" id="KW-0732">Signal</keyword>
<dbReference type="RefSeq" id="WP_075724040.1">
    <property type="nucleotide sequence ID" value="NZ_LTDM01000001.1"/>
</dbReference>
<dbReference type="OrthoDB" id="1706761at2"/>
<gene>
    <name evidence="3" type="primary">spoIIIAE</name>
    <name evidence="3" type="ORF">TICRE_00630</name>
</gene>